<comment type="caution">
    <text evidence="1">The sequence shown here is derived from an EMBL/GenBank/DDBJ whole genome shotgun (WGS) entry which is preliminary data.</text>
</comment>
<sequence>DLYRIGVDCLEAVCELRLIWLGSLSTGGSSTFDSSHFLDSDGPITFDSRSGVSV</sequence>
<evidence type="ECO:0000313" key="2">
    <source>
        <dbReference type="Proteomes" id="UP000265520"/>
    </source>
</evidence>
<protein>
    <submittedName>
        <fullName evidence="1">Uncharacterized protein</fullName>
    </submittedName>
</protein>
<dbReference type="EMBL" id="LXQA010621337">
    <property type="protein sequence ID" value="MCI62582.1"/>
    <property type="molecule type" value="Genomic_DNA"/>
</dbReference>
<evidence type="ECO:0000313" key="1">
    <source>
        <dbReference type="EMBL" id="MCI62582.1"/>
    </source>
</evidence>
<organism evidence="1 2">
    <name type="scientific">Trifolium medium</name>
    <dbReference type="NCBI Taxonomy" id="97028"/>
    <lineage>
        <taxon>Eukaryota</taxon>
        <taxon>Viridiplantae</taxon>
        <taxon>Streptophyta</taxon>
        <taxon>Embryophyta</taxon>
        <taxon>Tracheophyta</taxon>
        <taxon>Spermatophyta</taxon>
        <taxon>Magnoliopsida</taxon>
        <taxon>eudicotyledons</taxon>
        <taxon>Gunneridae</taxon>
        <taxon>Pentapetalae</taxon>
        <taxon>rosids</taxon>
        <taxon>fabids</taxon>
        <taxon>Fabales</taxon>
        <taxon>Fabaceae</taxon>
        <taxon>Papilionoideae</taxon>
        <taxon>50 kb inversion clade</taxon>
        <taxon>NPAAA clade</taxon>
        <taxon>Hologalegina</taxon>
        <taxon>IRL clade</taxon>
        <taxon>Trifolieae</taxon>
        <taxon>Trifolium</taxon>
    </lineage>
</organism>
<name>A0A392TNN3_9FABA</name>
<feature type="non-terminal residue" evidence="1">
    <location>
        <position position="1"/>
    </location>
</feature>
<proteinExistence type="predicted"/>
<dbReference type="AlphaFoldDB" id="A0A392TNN3"/>
<keyword evidence="2" id="KW-1185">Reference proteome</keyword>
<reference evidence="1 2" key="1">
    <citation type="journal article" date="2018" name="Front. Plant Sci.">
        <title>Red Clover (Trifolium pratense) and Zigzag Clover (T. medium) - A Picture of Genomic Similarities and Differences.</title>
        <authorList>
            <person name="Dluhosova J."/>
            <person name="Istvanek J."/>
            <person name="Nedelnik J."/>
            <person name="Repkova J."/>
        </authorList>
    </citation>
    <scope>NUCLEOTIDE SEQUENCE [LARGE SCALE GENOMIC DNA]</scope>
    <source>
        <strain evidence="2">cv. 10/8</strain>
        <tissue evidence="1">Leaf</tissue>
    </source>
</reference>
<dbReference type="Proteomes" id="UP000265520">
    <property type="component" value="Unassembled WGS sequence"/>
</dbReference>
<accession>A0A392TNN3</accession>